<dbReference type="OrthoDB" id="8908912at2"/>
<dbReference type="Proteomes" id="UP000199138">
    <property type="component" value="Unassembled WGS sequence"/>
</dbReference>
<accession>A0A1I7IWP8</accession>
<organism evidence="1 2">
    <name type="scientific">Pustulibacterium marinum</name>
    <dbReference type="NCBI Taxonomy" id="1224947"/>
    <lineage>
        <taxon>Bacteria</taxon>
        <taxon>Pseudomonadati</taxon>
        <taxon>Bacteroidota</taxon>
        <taxon>Flavobacteriia</taxon>
        <taxon>Flavobacteriales</taxon>
        <taxon>Flavobacteriaceae</taxon>
        <taxon>Pustulibacterium</taxon>
    </lineage>
</organism>
<sequence length="100" mass="11538">MAFYIVSLAHTYFHEEYTTLWRPNNAGYCFSKDQAGLYEKPIPGYHNSVDSIAISEELANKLFVKGMYDGKEKMMIPNTPETWKVLSVKKRCGRLIKVMP</sequence>
<dbReference type="STRING" id="1224947.SAMN05216480_12347"/>
<evidence type="ECO:0000313" key="2">
    <source>
        <dbReference type="Proteomes" id="UP000199138"/>
    </source>
</evidence>
<dbReference type="RefSeq" id="WP_093026586.1">
    <property type="nucleotide sequence ID" value="NZ_FPBK01000023.1"/>
</dbReference>
<gene>
    <name evidence="1" type="ORF">SAMN05216480_12347</name>
</gene>
<dbReference type="EMBL" id="FPBK01000023">
    <property type="protein sequence ID" value="SFU77356.1"/>
    <property type="molecule type" value="Genomic_DNA"/>
</dbReference>
<protein>
    <submittedName>
        <fullName evidence="1">Uncharacterized protein</fullName>
    </submittedName>
</protein>
<name>A0A1I7IWP8_9FLAO</name>
<proteinExistence type="predicted"/>
<keyword evidence="2" id="KW-1185">Reference proteome</keyword>
<evidence type="ECO:0000313" key="1">
    <source>
        <dbReference type="EMBL" id="SFU77356.1"/>
    </source>
</evidence>
<reference evidence="1 2" key="1">
    <citation type="submission" date="2016-10" db="EMBL/GenBank/DDBJ databases">
        <authorList>
            <person name="de Groot N.N."/>
        </authorList>
    </citation>
    <scope>NUCLEOTIDE SEQUENCE [LARGE SCALE GENOMIC DNA]</scope>
    <source>
        <strain evidence="1 2">CGMCC 1.12333</strain>
    </source>
</reference>
<dbReference type="AlphaFoldDB" id="A0A1I7IWP8"/>